<dbReference type="Proteomes" id="UP000694892">
    <property type="component" value="Chromosome 5L"/>
</dbReference>
<keyword evidence="1" id="KW-0472">Membrane</keyword>
<name>A0A974HKE2_XENLA</name>
<dbReference type="AlphaFoldDB" id="A0A974HKE2"/>
<evidence type="ECO:0000313" key="3">
    <source>
        <dbReference type="Proteomes" id="UP000694892"/>
    </source>
</evidence>
<organism evidence="2 3">
    <name type="scientific">Xenopus laevis</name>
    <name type="common">African clawed frog</name>
    <dbReference type="NCBI Taxonomy" id="8355"/>
    <lineage>
        <taxon>Eukaryota</taxon>
        <taxon>Metazoa</taxon>
        <taxon>Chordata</taxon>
        <taxon>Craniata</taxon>
        <taxon>Vertebrata</taxon>
        <taxon>Euteleostomi</taxon>
        <taxon>Amphibia</taxon>
        <taxon>Batrachia</taxon>
        <taxon>Anura</taxon>
        <taxon>Pipoidea</taxon>
        <taxon>Pipidae</taxon>
        <taxon>Xenopodinae</taxon>
        <taxon>Xenopus</taxon>
        <taxon>Xenopus</taxon>
    </lineage>
</organism>
<keyword evidence="1" id="KW-1133">Transmembrane helix</keyword>
<reference evidence="3" key="1">
    <citation type="journal article" date="2016" name="Nature">
        <title>Genome evolution in the allotetraploid frog Xenopus laevis.</title>
        <authorList>
            <person name="Session A.M."/>
            <person name="Uno Y."/>
            <person name="Kwon T."/>
            <person name="Chapman J.A."/>
            <person name="Toyoda A."/>
            <person name="Takahashi S."/>
            <person name="Fukui A."/>
            <person name="Hikosaka A."/>
            <person name="Suzuki A."/>
            <person name="Kondo M."/>
            <person name="van Heeringen S.J."/>
            <person name="Quigley I."/>
            <person name="Heinz S."/>
            <person name="Ogino H."/>
            <person name="Ochi H."/>
            <person name="Hellsten U."/>
            <person name="Lyons J.B."/>
            <person name="Simakov O."/>
            <person name="Putnam N."/>
            <person name="Stites J."/>
            <person name="Kuroki Y."/>
            <person name="Tanaka T."/>
            <person name="Michiue T."/>
            <person name="Watanabe M."/>
            <person name="Bogdanovic O."/>
            <person name="Lister R."/>
            <person name="Georgiou G."/>
            <person name="Paranjpe S.S."/>
            <person name="van Kruijsbergen I."/>
            <person name="Shu S."/>
            <person name="Carlson J."/>
            <person name="Kinoshita T."/>
            <person name="Ohta Y."/>
            <person name="Mawaribuchi S."/>
            <person name="Jenkins J."/>
            <person name="Grimwood J."/>
            <person name="Schmutz J."/>
            <person name="Mitros T."/>
            <person name="Mozaffari S.V."/>
            <person name="Suzuki Y."/>
            <person name="Haramoto Y."/>
            <person name="Yamamoto T.S."/>
            <person name="Takagi C."/>
            <person name="Heald R."/>
            <person name="Miller K."/>
            <person name="Haudenschild C."/>
            <person name="Kitzman J."/>
            <person name="Nakayama T."/>
            <person name="Izutsu Y."/>
            <person name="Robert J."/>
            <person name="Fortriede J."/>
            <person name="Burns K."/>
            <person name="Lotay V."/>
            <person name="Karimi K."/>
            <person name="Yasuoka Y."/>
            <person name="Dichmann D.S."/>
            <person name="Flajnik M.F."/>
            <person name="Houston D.W."/>
            <person name="Shendure J."/>
            <person name="DuPasquier L."/>
            <person name="Vize P.D."/>
            <person name="Zorn A.M."/>
            <person name="Ito M."/>
            <person name="Marcotte E.M."/>
            <person name="Wallingford J.B."/>
            <person name="Ito Y."/>
            <person name="Asashima M."/>
            <person name="Ueno N."/>
            <person name="Matsuda Y."/>
            <person name="Veenstra G.J."/>
            <person name="Fujiyama A."/>
            <person name="Harland R.M."/>
            <person name="Taira M."/>
            <person name="Rokhsar D.S."/>
        </authorList>
    </citation>
    <scope>NUCLEOTIDE SEQUENCE [LARGE SCALE GENOMIC DNA]</scope>
    <source>
        <strain evidence="3">J</strain>
    </source>
</reference>
<gene>
    <name evidence="2" type="ORF">XELAEV_18027560mg</name>
</gene>
<dbReference type="EMBL" id="CM004474">
    <property type="protein sequence ID" value="OCT80746.1"/>
    <property type="molecule type" value="Genomic_DNA"/>
</dbReference>
<keyword evidence="1" id="KW-0812">Transmembrane</keyword>
<evidence type="ECO:0000256" key="1">
    <source>
        <dbReference type="SAM" id="Phobius"/>
    </source>
</evidence>
<accession>A0A974HKE2</accession>
<proteinExistence type="predicted"/>
<feature type="transmembrane region" description="Helical" evidence="1">
    <location>
        <begin position="6"/>
        <end position="24"/>
    </location>
</feature>
<sequence>MLEEAFFFFYIYIFLLFFPQNGETRRIKHHYVRKAIKGWKDVEVSSEVDIVPDGALYGKTLAEARRDLGVIWTYNTVLPFTVDFIQVATDQKSSPTSGRYVANMRGTLITGASLLCTRVARLVVFQPNWATNLNIYKRIERRHSG</sequence>
<protein>
    <submittedName>
        <fullName evidence="2">Uncharacterized protein</fullName>
    </submittedName>
</protein>
<evidence type="ECO:0000313" key="2">
    <source>
        <dbReference type="EMBL" id="OCT80746.1"/>
    </source>
</evidence>